<comment type="caution">
    <text evidence="1">The sequence shown here is derived from an EMBL/GenBank/DDBJ whole genome shotgun (WGS) entry which is preliminary data.</text>
</comment>
<dbReference type="SUPFAM" id="SSF140804">
    <property type="entry name" value="YidB-like"/>
    <property type="match status" value="1"/>
</dbReference>
<evidence type="ECO:0000313" key="2">
    <source>
        <dbReference type="Proteomes" id="UP001168540"/>
    </source>
</evidence>
<gene>
    <name evidence="1" type="ORF">QU481_07530</name>
</gene>
<keyword evidence="2" id="KW-1185">Reference proteome</keyword>
<protein>
    <submittedName>
        <fullName evidence="1">YidB family protein</fullName>
    </submittedName>
</protein>
<sequence length="135" mass="13537">MGLLDQLTGMLSGGGGEGQGGVAGAVSSLLESQGGVAGLVEKFQQGGLGDVVASWVGTGENQPVSADQIQQVLGSEQVNALASQLGLDPQQLSQGLSEYLPQVIDKLTPNGQVPEGGGDLLSQGLDLVKGLFHKG</sequence>
<reference evidence="1" key="1">
    <citation type="submission" date="2023-06" db="EMBL/GenBank/DDBJ databases">
        <authorList>
            <person name="Zhang S."/>
        </authorList>
    </citation>
    <scope>NUCLEOTIDE SEQUENCE</scope>
    <source>
        <strain evidence="1">SG2303</strain>
    </source>
</reference>
<proteinExistence type="predicted"/>
<dbReference type="InterPro" id="IPR045372">
    <property type="entry name" value="YidB"/>
</dbReference>
<dbReference type="EMBL" id="JAUEDK010000009">
    <property type="protein sequence ID" value="MDN0074742.1"/>
    <property type="molecule type" value="Genomic_DNA"/>
</dbReference>
<dbReference type="InterPro" id="IPR027405">
    <property type="entry name" value="YidB-like"/>
</dbReference>
<dbReference type="Proteomes" id="UP001168540">
    <property type="component" value="Unassembled WGS sequence"/>
</dbReference>
<dbReference type="Pfam" id="PF20159">
    <property type="entry name" value="YidB"/>
    <property type="match status" value="1"/>
</dbReference>
<evidence type="ECO:0000313" key="1">
    <source>
        <dbReference type="EMBL" id="MDN0074742.1"/>
    </source>
</evidence>
<organism evidence="1 2">
    <name type="scientific">Crenobacter oryzisoli</name>
    <dbReference type="NCBI Taxonomy" id="3056844"/>
    <lineage>
        <taxon>Bacteria</taxon>
        <taxon>Pseudomonadati</taxon>
        <taxon>Pseudomonadota</taxon>
        <taxon>Betaproteobacteria</taxon>
        <taxon>Neisseriales</taxon>
        <taxon>Neisseriaceae</taxon>
        <taxon>Crenobacter</taxon>
    </lineage>
</organism>
<dbReference type="Gene3D" id="1.10.10.690">
    <property type="entry name" value="YidB-like"/>
    <property type="match status" value="1"/>
</dbReference>
<accession>A0ABT7XLS8</accession>
<name>A0ABT7XLS8_9NEIS</name>